<reference evidence="1 2" key="1">
    <citation type="submission" date="2024-04" db="EMBL/GenBank/DDBJ databases">
        <authorList>
            <person name="Fracassetti M."/>
        </authorList>
    </citation>
    <scope>NUCLEOTIDE SEQUENCE [LARGE SCALE GENOMIC DNA]</scope>
</reference>
<dbReference type="Pfam" id="PF00071">
    <property type="entry name" value="Ras"/>
    <property type="match status" value="1"/>
</dbReference>
<dbReference type="PROSITE" id="PS51421">
    <property type="entry name" value="RAS"/>
    <property type="match status" value="1"/>
</dbReference>
<organism evidence="1 2">
    <name type="scientific">Linum trigynum</name>
    <dbReference type="NCBI Taxonomy" id="586398"/>
    <lineage>
        <taxon>Eukaryota</taxon>
        <taxon>Viridiplantae</taxon>
        <taxon>Streptophyta</taxon>
        <taxon>Embryophyta</taxon>
        <taxon>Tracheophyta</taxon>
        <taxon>Spermatophyta</taxon>
        <taxon>Magnoliopsida</taxon>
        <taxon>eudicotyledons</taxon>
        <taxon>Gunneridae</taxon>
        <taxon>Pentapetalae</taxon>
        <taxon>rosids</taxon>
        <taxon>fabids</taxon>
        <taxon>Malpighiales</taxon>
        <taxon>Linaceae</taxon>
        <taxon>Linum</taxon>
    </lineage>
</organism>
<dbReference type="InterPro" id="IPR001806">
    <property type="entry name" value="Small_GTPase"/>
</dbReference>
<accession>A0AAV2DA60</accession>
<dbReference type="GO" id="GO:0003924">
    <property type="term" value="F:GTPase activity"/>
    <property type="evidence" value="ECO:0007669"/>
    <property type="project" value="InterPro"/>
</dbReference>
<dbReference type="InterPro" id="IPR027417">
    <property type="entry name" value="P-loop_NTPase"/>
</dbReference>
<dbReference type="GO" id="GO:0005525">
    <property type="term" value="F:GTP binding"/>
    <property type="evidence" value="ECO:0007669"/>
    <property type="project" value="InterPro"/>
</dbReference>
<dbReference type="SUPFAM" id="SSF52540">
    <property type="entry name" value="P-loop containing nucleoside triphosphate hydrolases"/>
    <property type="match status" value="1"/>
</dbReference>
<dbReference type="Gene3D" id="3.40.50.300">
    <property type="entry name" value="P-loop containing nucleotide triphosphate hydrolases"/>
    <property type="match status" value="1"/>
</dbReference>
<evidence type="ECO:0000313" key="2">
    <source>
        <dbReference type="Proteomes" id="UP001497516"/>
    </source>
</evidence>
<dbReference type="PROSITE" id="PS51419">
    <property type="entry name" value="RAB"/>
    <property type="match status" value="1"/>
</dbReference>
<gene>
    <name evidence="1" type="ORF">LTRI10_LOCUS12879</name>
</gene>
<dbReference type="InterPro" id="IPR050209">
    <property type="entry name" value="Rab_GTPases_membrane_traffic"/>
</dbReference>
<keyword evidence="2" id="KW-1185">Reference proteome</keyword>
<dbReference type="EMBL" id="OZ034815">
    <property type="protein sequence ID" value="CAL1370779.1"/>
    <property type="molecule type" value="Genomic_DNA"/>
</dbReference>
<name>A0AAV2DA60_9ROSI</name>
<sequence length="114" mass="12621">MLVYDITKRSTFDHVAIWVEELRAHTDSSIVIMLIGNETDLAVDHRAVVTEDAIDFAEEQGVLFSATSTLSGDTWTRPSIGFHFHLPSYNFIPSASSSQQQKGCSVSVARETEC</sequence>
<proteinExistence type="predicted"/>
<dbReference type="SMART" id="SM00175">
    <property type="entry name" value="RAB"/>
    <property type="match status" value="1"/>
</dbReference>
<dbReference type="PANTHER" id="PTHR47979">
    <property type="entry name" value="DRAB11-RELATED"/>
    <property type="match status" value="1"/>
</dbReference>
<dbReference type="AlphaFoldDB" id="A0AAV2DA60"/>
<evidence type="ECO:0000313" key="1">
    <source>
        <dbReference type="EMBL" id="CAL1370779.1"/>
    </source>
</evidence>
<dbReference type="Proteomes" id="UP001497516">
    <property type="component" value="Chromosome 2"/>
</dbReference>
<protein>
    <submittedName>
        <fullName evidence="1">Uncharacterized protein</fullName>
    </submittedName>
</protein>